<dbReference type="InterPro" id="IPR045849">
    <property type="entry name" value="IP5P_plant"/>
</dbReference>
<accession>A0A5B7B5M7</accession>
<dbReference type="GO" id="GO:0046856">
    <property type="term" value="P:phosphatidylinositol dephosphorylation"/>
    <property type="evidence" value="ECO:0007669"/>
    <property type="project" value="InterPro"/>
</dbReference>
<reference evidence="4" key="1">
    <citation type="submission" date="2019-08" db="EMBL/GenBank/DDBJ databases">
        <title>Reference gene set and small RNA set construction with multiple tissues from Davidia involucrata Baill.</title>
        <authorList>
            <person name="Yang H."/>
            <person name="Zhou C."/>
            <person name="Li G."/>
            <person name="Wang J."/>
            <person name="Gao P."/>
            <person name="Wang M."/>
            <person name="Wang R."/>
            <person name="Zhao Y."/>
        </authorList>
    </citation>
    <scope>NUCLEOTIDE SEQUENCE</scope>
    <source>
        <tissue evidence="4">Mixed with DoveR01_LX</tissue>
    </source>
</reference>
<dbReference type="FunFam" id="3.60.10.10:FF:000014">
    <property type="entry name" value="Type I inositol polyphosphate 5-phosphatase 1"/>
    <property type="match status" value="1"/>
</dbReference>
<gene>
    <name evidence="4" type="ORF">Din_033255</name>
</gene>
<dbReference type="PANTHER" id="PTHR45666:SF5">
    <property type="entry name" value="TYPE IV INOSITOL POLYPHOSPHATE 5-PHOSPHATASE 3"/>
    <property type="match status" value="1"/>
</dbReference>
<dbReference type="GO" id="GO:0004439">
    <property type="term" value="F:phosphatidylinositol-4,5-bisphosphate 5-phosphatase activity"/>
    <property type="evidence" value="ECO:0007669"/>
    <property type="project" value="UniProtKB-EC"/>
</dbReference>
<dbReference type="SUPFAM" id="SSF56219">
    <property type="entry name" value="DNase I-like"/>
    <property type="match status" value="1"/>
</dbReference>
<dbReference type="EMBL" id="GHES01033255">
    <property type="protein sequence ID" value="MPA63814.1"/>
    <property type="molecule type" value="Transcribed_RNA"/>
</dbReference>
<evidence type="ECO:0000256" key="2">
    <source>
        <dbReference type="ARBA" id="ARBA00022801"/>
    </source>
</evidence>
<sequence length="687" mass="79209">MKNRSRNNHQPERSWAEICFGCTCLQLFWPRVVMRKWLNISTMESDYSADTEDDNDSDTEEICQWPRGSRFKDDKGDEVRIDPNDTLRRQRRRKSETCRAQYIDTKELRICVGTWNVGGKLPPDDLDIEDWLDISEPADIYVLGFQEIVPLNAGNVFGAEDSRPVQKWENIIRETLNKIQTKTKFKCYSDPPSPSRFKPTDDAPDIEDEILLETDSEGEEEIHPLNEETNAFDEVRDRAVTGENMFMNPEASVSSEDINLCMSVEHDLQRQFSSRKRLGRLNCPRTEECTGNAETSVSQHNSKLTKTLSRTEMIGLNWPEPPLHLLAQHVLERPSSFKSVKSFKASKSFRTFDSFKSSVNGDNRRQLEAALLAELDLGSLMYRKRRPPFVRIVSKQMVGIFLTVWVHRSLRRHIQNLKVSAVGVGVMGYIGNKGSISVSMSIYQTLFCFICTHLNSGEKDGDALKRNADVHEIHRRTHFHSVSGIRLPKSIHDHERIIWLGDLNYRINLSYEKTRELISKKDWSKLVESDQLIRELRRGRAFDGWSEGILDFPPTYKYELNSEKYRGEDPKAGRRTPAWCDRVLSFGKGTRLLSYRRTELRLSDHRPVTASYMVEVEVFCPRKLQRALTLTDAEIEGEKVVADVGIDVGMSRLRLGEDTCDWERSERLTFDKLDEAASEGSHDLWNT</sequence>
<evidence type="ECO:0000313" key="4">
    <source>
        <dbReference type="EMBL" id="MPA63814.1"/>
    </source>
</evidence>
<dbReference type="InterPro" id="IPR000300">
    <property type="entry name" value="IPPc"/>
</dbReference>
<keyword evidence="2 4" id="KW-0378">Hydrolase</keyword>
<evidence type="ECO:0000256" key="1">
    <source>
        <dbReference type="ARBA" id="ARBA00010768"/>
    </source>
</evidence>
<protein>
    <submittedName>
        <fullName evidence="4">Putative type I inositol 1,4,5-trisphosphate 5-phosphatase 1 isoform X2</fullName>
        <ecNumber evidence="4">3.1.3.36</ecNumber>
    </submittedName>
</protein>
<dbReference type="GO" id="GO:0034485">
    <property type="term" value="F:phosphatidylinositol-3,4,5-trisphosphate 5-phosphatase activity"/>
    <property type="evidence" value="ECO:0007669"/>
    <property type="project" value="UniProtKB-ARBA"/>
</dbReference>
<dbReference type="InterPro" id="IPR036691">
    <property type="entry name" value="Endo/exonu/phosph_ase_sf"/>
</dbReference>
<dbReference type="GO" id="GO:0004445">
    <property type="term" value="F:inositol-polyphosphate 5-phosphatase activity"/>
    <property type="evidence" value="ECO:0007669"/>
    <property type="project" value="InterPro"/>
</dbReference>
<dbReference type="Gene3D" id="3.60.10.10">
    <property type="entry name" value="Endonuclease/exonuclease/phosphatase"/>
    <property type="match status" value="2"/>
</dbReference>
<organism evidence="4">
    <name type="scientific">Davidia involucrata</name>
    <name type="common">Dove tree</name>
    <dbReference type="NCBI Taxonomy" id="16924"/>
    <lineage>
        <taxon>Eukaryota</taxon>
        <taxon>Viridiplantae</taxon>
        <taxon>Streptophyta</taxon>
        <taxon>Embryophyta</taxon>
        <taxon>Tracheophyta</taxon>
        <taxon>Spermatophyta</taxon>
        <taxon>Magnoliopsida</taxon>
        <taxon>eudicotyledons</taxon>
        <taxon>Gunneridae</taxon>
        <taxon>Pentapetalae</taxon>
        <taxon>asterids</taxon>
        <taxon>Cornales</taxon>
        <taxon>Nyssaceae</taxon>
        <taxon>Davidia</taxon>
    </lineage>
</organism>
<dbReference type="FunFam" id="3.60.10.10:FF:000038">
    <property type="entry name" value="type IV inositol polyphosphate 5-phosphatase 3"/>
    <property type="match status" value="1"/>
</dbReference>
<name>A0A5B7B5M7_DAVIN</name>
<dbReference type="EC" id="3.1.3.36" evidence="4"/>
<proteinExistence type="inferred from homology"/>
<dbReference type="AlphaFoldDB" id="A0A5B7B5M7"/>
<dbReference type="Pfam" id="PF22669">
    <property type="entry name" value="Exo_endo_phos2"/>
    <property type="match status" value="2"/>
</dbReference>
<dbReference type="PANTHER" id="PTHR45666">
    <property type="entry name" value="TYPE IV INOSITOL POLYPHOSPHATE 5-PHOSPHATASE 9"/>
    <property type="match status" value="1"/>
</dbReference>
<dbReference type="SMART" id="SM00128">
    <property type="entry name" value="IPPc"/>
    <property type="match status" value="1"/>
</dbReference>
<feature type="domain" description="Inositol polyphosphate-related phosphatase" evidence="3">
    <location>
        <begin position="284"/>
        <end position="620"/>
    </location>
</feature>
<evidence type="ECO:0000259" key="3">
    <source>
        <dbReference type="SMART" id="SM00128"/>
    </source>
</evidence>
<comment type="similarity">
    <text evidence="1">Belongs to the inositol polyphosphate 5-phosphatase family.</text>
</comment>